<sequence length="114" mass="13300">MSPNIFFFDGDCSFCSGLSEGLKKRCLDPEVEFRSFRNLSEEELKRIHPSLDKNLVQGNVQYILGQQRFPGFFAVRKLSHSLKGWRFFSPLLYLPLIPLLGILIMSLLKFWKTR</sequence>
<comment type="caution">
    <text evidence="2">The sequence shown here is derived from an EMBL/GenBank/DDBJ whole genome shotgun (WGS) entry which is preliminary data.</text>
</comment>
<dbReference type="EMBL" id="NPDT01000011">
    <property type="protein sequence ID" value="PJZ64192.1"/>
    <property type="molecule type" value="Genomic_DNA"/>
</dbReference>
<accession>A0A2M9Z792</accession>
<evidence type="ECO:0000313" key="3">
    <source>
        <dbReference type="Proteomes" id="UP000231912"/>
    </source>
</evidence>
<protein>
    <recommendedName>
        <fullName evidence="4">DUF393 domain-containing protein</fullName>
    </recommendedName>
</protein>
<evidence type="ECO:0000256" key="1">
    <source>
        <dbReference type="SAM" id="Phobius"/>
    </source>
</evidence>
<keyword evidence="1" id="KW-0472">Membrane</keyword>
<dbReference type="Proteomes" id="UP000231912">
    <property type="component" value="Unassembled WGS sequence"/>
</dbReference>
<dbReference type="Pfam" id="PF04134">
    <property type="entry name" value="DCC1-like"/>
    <property type="match status" value="1"/>
</dbReference>
<feature type="transmembrane region" description="Helical" evidence="1">
    <location>
        <begin position="91"/>
        <end position="111"/>
    </location>
</feature>
<dbReference type="GO" id="GO:0015035">
    <property type="term" value="F:protein-disulfide reductase activity"/>
    <property type="evidence" value="ECO:0007669"/>
    <property type="project" value="InterPro"/>
</dbReference>
<dbReference type="RefSeq" id="WP_100760253.1">
    <property type="nucleotide sequence ID" value="NZ_NPDT01000011.1"/>
</dbReference>
<organism evidence="2 3">
    <name type="scientific">Leptospira wolffii</name>
    <dbReference type="NCBI Taxonomy" id="409998"/>
    <lineage>
        <taxon>Bacteria</taxon>
        <taxon>Pseudomonadati</taxon>
        <taxon>Spirochaetota</taxon>
        <taxon>Spirochaetia</taxon>
        <taxon>Leptospirales</taxon>
        <taxon>Leptospiraceae</taxon>
        <taxon>Leptospira</taxon>
    </lineage>
</organism>
<keyword evidence="1" id="KW-0812">Transmembrane</keyword>
<evidence type="ECO:0008006" key="4">
    <source>
        <dbReference type="Google" id="ProtNLM"/>
    </source>
</evidence>
<name>A0A2M9Z792_9LEPT</name>
<dbReference type="AlphaFoldDB" id="A0A2M9Z792"/>
<proteinExistence type="predicted"/>
<evidence type="ECO:0000313" key="2">
    <source>
        <dbReference type="EMBL" id="PJZ64192.1"/>
    </source>
</evidence>
<dbReference type="InterPro" id="IPR007263">
    <property type="entry name" value="DCC1-like"/>
</dbReference>
<keyword evidence="1" id="KW-1133">Transmembrane helix</keyword>
<reference evidence="2 3" key="1">
    <citation type="submission" date="2017-07" db="EMBL/GenBank/DDBJ databases">
        <title>Leptospira spp. isolated from tropical soils.</title>
        <authorList>
            <person name="Thibeaux R."/>
            <person name="Iraola G."/>
            <person name="Ferres I."/>
            <person name="Bierque E."/>
            <person name="Girault D."/>
            <person name="Soupe-Gilbert M.-E."/>
            <person name="Picardeau M."/>
            <person name="Goarant C."/>
        </authorList>
    </citation>
    <scope>NUCLEOTIDE SEQUENCE [LARGE SCALE GENOMIC DNA]</scope>
    <source>
        <strain evidence="2 3">FH2-C-A2</strain>
    </source>
</reference>
<gene>
    <name evidence="2" type="ORF">CH371_18910</name>
</gene>